<evidence type="ECO:0000313" key="2">
    <source>
        <dbReference type="Proteomes" id="UP000626092"/>
    </source>
</evidence>
<dbReference type="AlphaFoldDB" id="A0A834H4M5"/>
<gene>
    <name evidence="1" type="ORF">RHSIM_Rhsim03G0124500</name>
</gene>
<protein>
    <submittedName>
        <fullName evidence="1">Uncharacterized protein</fullName>
    </submittedName>
</protein>
<dbReference type="Proteomes" id="UP000626092">
    <property type="component" value="Unassembled WGS sequence"/>
</dbReference>
<proteinExistence type="predicted"/>
<dbReference type="EMBL" id="WJXA01000003">
    <property type="protein sequence ID" value="KAF7148207.1"/>
    <property type="molecule type" value="Genomic_DNA"/>
</dbReference>
<accession>A0A834H4M5</accession>
<name>A0A834H4M5_RHOSS</name>
<comment type="caution">
    <text evidence="1">The sequence shown here is derived from an EMBL/GenBank/DDBJ whole genome shotgun (WGS) entry which is preliminary data.</text>
</comment>
<reference evidence="1" key="1">
    <citation type="submission" date="2019-11" db="EMBL/GenBank/DDBJ databases">
        <authorList>
            <person name="Liu Y."/>
            <person name="Hou J."/>
            <person name="Li T.-Q."/>
            <person name="Guan C.-H."/>
            <person name="Wu X."/>
            <person name="Wu H.-Z."/>
            <person name="Ling F."/>
            <person name="Zhang R."/>
            <person name="Shi X.-G."/>
            <person name="Ren J.-P."/>
            <person name="Chen E.-F."/>
            <person name="Sun J.-M."/>
        </authorList>
    </citation>
    <scope>NUCLEOTIDE SEQUENCE</scope>
    <source>
        <strain evidence="1">Adult_tree_wgs_1</strain>
        <tissue evidence="1">Leaves</tissue>
    </source>
</reference>
<organism evidence="1 2">
    <name type="scientific">Rhododendron simsii</name>
    <name type="common">Sims's rhododendron</name>
    <dbReference type="NCBI Taxonomy" id="118357"/>
    <lineage>
        <taxon>Eukaryota</taxon>
        <taxon>Viridiplantae</taxon>
        <taxon>Streptophyta</taxon>
        <taxon>Embryophyta</taxon>
        <taxon>Tracheophyta</taxon>
        <taxon>Spermatophyta</taxon>
        <taxon>Magnoliopsida</taxon>
        <taxon>eudicotyledons</taxon>
        <taxon>Gunneridae</taxon>
        <taxon>Pentapetalae</taxon>
        <taxon>asterids</taxon>
        <taxon>Ericales</taxon>
        <taxon>Ericaceae</taxon>
        <taxon>Ericoideae</taxon>
        <taxon>Rhodoreae</taxon>
        <taxon>Rhododendron</taxon>
    </lineage>
</organism>
<keyword evidence="2" id="KW-1185">Reference proteome</keyword>
<evidence type="ECO:0000313" key="1">
    <source>
        <dbReference type="EMBL" id="KAF7148207.1"/>
    </source>
</evidence>
<sequence>MVGPVRSRQNALRHDPGQLPGLRPEPLFQILVALVVPRVQFISQGHKLAALTPWRLGQQNDEQVATASTDVIRKFAGFPEGLQDAHHWAALEYSYVGKAKRPKEVFFFFLFQKFLLLLEESLNYFCQKEMASVKLAQCGREFALLLHPVEHDSNVLT</sequence>